<dbReference type="InterPro" id="IPR011009">
    <property type="entry name" value="Kinase-like_dom_sf"/>
</dbReference>
<dbReference type="GO" id="GO:0005524">
    <property type="term" value="F:ATP binding"/>
    <property type="evidence" value="ECO:0007669"/>
    <property type="project" value="InterPro"/>
</dbReference>
<dbReference type="AlphaFoldDB" id="A0AAV5TB61"/>
<dbReference type="GO" id="GO:0004672">
    <property type="term" value="F:protein kinase activity"/>
    <property type="evidence" value="ECO:0007669"/>
    <property type="project" value="InterPro"/>
</dbReference>
<proteinExistence type="predicted"/>
<reference evidence="2" key="1">
    <citation type="submission" date="2023-10" db="EMBL/GenBank/DDBJ databases">
        <title>Genome assembly of Pristionchus species.</title>
        <authorList>
            <person name="Yoshida K."/>
            <person name="Sommer R.J."/>
        </authorList>
    </citation>
    <scope>NUCLEOTIDE SEQUENCE</scope>
    <source>
        <strain evidence="2">RS0144</strain>
    </source>
</reference>
<dbReference type="EMBL" id="BTSX01000003">
    <property type="protein sequence ID" value="GMS88881.1"/>
    <property type="molecule type" value="Genomic_DNA"/>
</dbReference>
<gene>
    <name evidence="2" type="ORF">PENTCL1PPCAC_11056</name>
</gene>
<accession>A0AAV5TB61</accession>
<evidence type="ECO:0000259" key="1">
    <source>
        <dbReference type="PROSITE" id="PS50011"/>
    </source>
</evidence>
<evidence type="ECO:0000313" key="2">
    <source>
        <dbReference type="EMBL" id="GMS88881.1"/>
    </source>
</evidence>
<dbReference type="PROSITE" id="PS50011">
    <property type="entry name" value="PROTEIN_KINASE_DOM"/>
    <property type="match status" value="1"/>
</dbReference>
<dbReference type="Proteomes" id="UP001432027">
    <property type="component" value="Unassembled WGS sequence"/>
</dbReference>
<organism evidence="2 3">
    <name type="scientific">Pristionchus entomophagus</name>
    <dbReference type="NCBI Taxonomy" id="358040"/>
    <lineage>
        <taxon>Eukaryota</taxon>
        <taxon>Metazoa</taxon>
        <taxon>Ecdysozoa</taxon>
        <taxon>Nematoda</taxon>
        <taxon>Chromadorea</taxon>
        <taxon>Rhabditida</taxon>
        <taxon>Rhabditina</taxon>
        <taxon>Diplogasteromorpha</taxon>
        <taxon>Diplogasteroidea</taxon>
        <taxon>Neodiplogasteridae</taxon>
        <taxon>Pristionchus</taxon>
    </lineage>
</organism>
<dbReference type="Gene3D" id="1.10.510.10">
    <property type="entry name" value="Transferase(Phosphotransferase) domain 1"/>
    <property type="match status" value="1"/>
</dbReference>
<protein>
    <recommendedName>
        <fullName evidence="1">Protein kinase domain-containing protein</fullName>
    </recommendedName>
</protein>
<name>A0AAV5TB61_9BILA</name>
<feature type="non-terminal residue" evidence="2">
    <location>
        <position position="1"/>
    </location>
</feature>
<dbReference type="InterPro" id="IPR000719">
    <property type="entry name" value="Prot_kinase_dom"/>
</dbReference>
<dbReference type="PANTHER" id="PTHR11909">
    <property type="entry name" value="CASEIN KINASE-RELATED"/>
    <property type="match status" value="1"/>
</dbReference>
<dbReference type="SUPFAM" id="SSF56112">
    <property type="entry name" value="Protein kinase-like (PK-like)"/>
    <property type="match status" value="1"/>
</dbReference>
<sequence>SFTPLALLSYGRLLAMTAFVPRTALLELLNGLFTRKINEREPVMSNVAGDIELPLGGRYRILGMRPVRDEQTSHDYDVLRIWGKDEGRHPTHGNLAILKIGHSEIDQEDFIQECRLLLALSDEYPNWRQRRHFLEVLGVGSLKGLLVHGKRCDDEYREHKLPTPRVFYITERLPLTLEDVRFGCRNKFVDPQLSIYLAIGMLKGVRLLHEMGWMMREVAPSRFALRLPPSALLFRYVSEISDRVAITNLSWASRYRGDRKARFSENFCYNLRYGSPDVIDGKDQSPKDDVYSVFFILLEFLLGFLPWAEGLNGVTKQNSQEFKRVAMLTKVITDKGGPIYNDWCDLFTTVAESDTDVGLLPFERIYEMLTRQTNSTKPDISIIGFLYHLRRQYYEASAEHKKTSRQRSSKNATKE</sequence>
<dbReference type="InterPro" id="IPR050235">
    <property type="entry name" value="CK1_Ser-Thr_kinase"/>
</dbReference>
<keyword evidence="3" id="KW-1185">Reference proteome</keyword>
<evidence type="ECO:0000313" key="3">
    <source>
        <dbReference type="Proteomes" id="UP001432027"/>
    </source>
</evidence>
<comment type="caution">
    <text evidence="2">The sequence shown here is derived from an EMBL/GenBank/DDBJ whole genome shotgun (WGS) entry which is preliminary data.</text>
</comment>
<feature type="domain" description="Protein kinase" evidence="1">
    <location>
        <begin position="22"/>
        <end position="415"/>
    </location>
</feature>